<feature type="transmembrane region" description="Helical" evidence="3">
    <location>
        <begin position="422"/>
        <end position="439"/>
    </location>
</feature>
<evidence type="ECO:0000256" key="2">
    <source>
        <dbReference type="ARBA" id="ARBA00022748"/>
    </source>
</evidence>
<feature type="transmembrane region" description="Helical" evidence="3">
    <location>
        <begin position="40"/>
        <end position="60"/>
    </location>
</feature>
<dbReference type="GO" id="GO:0020037">
    <property type="term" value="F:heme binding"/>
    <property type="evidence" value="ECO:0007669"/>
    <property type="project" value="InterPro"/>
</dbReference>
<feature type="transmembrane region" description="Helical" evidence="3">
    <location>
        <begin position="271"/>
        <end position="288"/>
    </location>
</feature>
<feature type="transmembrane region" description="Helical" evidence="3">
    <location>
        <begin position="173"/>
        <end position="193"/>
    </location>
</feature>
<feature type="domain" description="Cytochrome c assembly protein" evidence="4">
    <location>
        <begin position="87"/>
        <end position="292"/>
    </location>
</feature>
<dbReference type="InterPro" id="IPR002541">
    <property type="entry name" value="Cyt_c_assembly"/>
</dbReference>
<feature type="transmembrane region" description="Helical" evidence="3">
    <location>
        <begin position="343"/>
        <end position="367"/>
    </location>
</feature>
<dbReference type="OrthoDB" id="9761451at2"/>
<dbReference type="RefSeq" id="WP_053334746.1">
    <property type="nucleotide sequence ID" value="NZ_JMFG01000004.1"/>
</dbReference>
<feature type="transmembrane region" description="Helical" evidence="3">
    <location>
        <begin position="80"/>
        <end position="108"/>
    </location>
</feature>
<keyword evidence="2" id="KW-0201">Cytochrome c-type biogenesis</keyword>
<name>A0A062Y1X5_9BACT</name>
<evidence type="ECO:0000256" key="3">
    <source>
        <dbReference type="SAM" id="Phobius"/>
    </source>
</evidence>
<feature type="transmembrane region" description="Helical" evidence="3">
    <location>
        <begin position="246"/>
        <end position="264"/>
    </location>
</feature>
<keyword evidence="3" id="KW-1133">Transmembrane helix</keyword>
<feature type="transmembrane region" description="Helical" evidence="3">
    <location>
        <begin position="445"/>
        <end position="463"/>
    </location>
</feature>
<dbReference type="Proteomes" id="UP000027284">
    <property type="component" value="Unassembled WGS sequence"/>
</dbReference>
<evidence type="ECO:0000259" key="4">
    <source>
        <dbReference type="Pfam" id="PF01578"/>
    </source>
</evidence>
<feature type="transmembrane region" description="Helical" evidence="3">
    <location>
        <begin position="810"/>
        <end position="830"/>
    </location>
</feature>
<protein>
    <recommendedName>
        <fullName evidence="8">Cytochrome C biogenesis protein</fullName>
    </recommendedName>
</protein>
<evidence type="ECO:0000313" key="7">
    <source>
        <dbReference type="Proteomes" id="UP000027284"/>
    </source>
</evidence>
<comment type="caution">
    <text evidence="6">The sequence shown here is derived from an EMBL/GenBank/DDBJ whole genome shotgun (WGS) entry which is preliminary data.</text>
</comment>
<dbReference type="PRINTS" id="PR01410">
    <property type="entry name" value="CCBIOGENESIS"/>
</dbReference>
<feature type="transmembrane region" description="Helical" evidence="3">
    <location>
        <begin position="308"/>
        <end position="331"/>
    </location>
</feature>
<accession>A0A062Y1X5</accession>
<evidence type="ECO:0000256" key="1">
    <source>
        <dbReference type="ARBA" id="ARBA00009186"/>
    </source>
</evidence>
<organism evidence="6 7">
    <name type="scientific">Thermoanaerobaculum aquaticum</name>
    <dbReference type="NCBI Taxonomy" id="1312852"/>
    <lineage>
        <taxon>Bacteria</taxon>
        <taxon>Pseudomonadati</taxon>
        <taxon>Acidobacteriota</taxon>
        <taxon>Thermoanaerobaculia</taxon>
        <taxon>Thermoanaerobaculales</taxon>
        <taxon>Thermoanaerobaculaceae</taxon>
        <taxon>Thermoanaerobaculum</taxon>
    </lineage>
</organism>
<gene>
    <name evidence="6" type="ORF">EG19_09015</name>
</gene>
<evidence type="ECO:0000313" key="6">
    <source>
        <dbReference type="EMBL" id="KDA54780.1"/>
    </source>
</evidence>
<keyword evidence="3" id="KW-0812">Transmembrane</keyword>
<dbReference type="Pfam" id="PF16327">
    <property type="entry name" value="CcmF_C"/>
    <property type="match status" value="1"/>
</dbReference>
<dbReference type="PANTHER" id="PTHR43653:SF1">
    <property type="entry name" value="CYTOCHROME C-TYPE BIOGENESIS PROTEIN CCMF"/>
    <property type="match status" value="1"/>
</dbReference>
<evidence type="ECO:0008006" key="8">
    <source>
        <dbReference type="Google" id="ProtNLM"/>
    </source>
</evidence>
<sequence length="837" mass="92197">MYWPGVITLWAAFLAFAASAFFYWRADRGREELKAYARQAYYYGTFAVFLASGILLYLILTHDFRLHYVFSYSDLSLPWFYLVSTFWAGQEGSFLLWILWGAVIGIFFIRFSRHYENRALLVYNLTLLSLIAILLKQSPFRFLQGLPPGQVPVDGQGLNPLLQNFWMTIHPPIMFLGYAATAVPFALAIAALWSRRYEEWVKASLPWALVTVVTLGAAILLGGYWAYVTLGWGGYWGWDPVENSSLVPWLTSSALVHGLVLQKARNRFRKLNFFLAIVSFVLVVYATFLTRSGVLADFSVHSFVDLGITGWLVFNLLFFLSLGLAFLFWRWREIPSEVGEEPFFSRTVFFVIAIGALLATATVVLVGTSSPLITRLFTKPSQVGADFYNRVTLPVGILLALLLGVVPYLHWKGTAKELGQRLLLASGVALAGTLGAVAFGARGVLFLVFLFVSILAFASNLLKSMDEMRQRRFRAMGGYLAHVGLGLMLTGIITSSAYDKTQKVTLAEGQPQTLFGYTLTFKGIRNDNPLEKDVMLVEVKDSQGRLRQARPRMFINEKTQQLVAHPDVLVRLTHDLYISPVEYNPGRPPEDAGMVELGKGESTQLGPLFITFQGFDMGGGHETGEELSIGARLQLTTDGQTYALTPKLVSKPTGLESHGVEVPGRPGIKVQLVGVNASAGRIRLHVAGIPSGVAKRAFLKPGQSLVYRGVTLTFDTFDLSDFDPQAGKINIGAVFKAKTADGKEFEVTPAVRSGGQRLDAALPPLSGVSIRIGQMNADEKLVELLVLDPNAPPDPGEPARFSADVSVKPMIGLLWTGLVVLLAGGVLAAWRRQEEFA</sequence>
<dbReference type="GO" id="GO:0016020">
    <property type="term" value="C:membrane"/>
    <property type="evidence" value="ECO:0007669"/>
    <property type="project" value="InterPro"/>
</dbReference>
<dbReference type="EMBL" id="JMFG01000004">
    <property type="protein sequence ID" value="KDA54780.1"/>
    <property type="molecule type" value="Genomic_DNA"/>
</dbReference>
<dbReference type="AlphaFoldDB" id="A0A062Y1X5"/>
<dbReference type="PANTHER" id="PTHR43653">
    <property type="entry name" value="CYTOCHROME C ASSEMBLY PROTEIN-RELATED"/>
    <property type="match status" value="1"/>
</dbReference>
<evidence type="ECO:0000259" key="5">
    <source>
        <dbReference type="Pfam" id="PF16327"/>
    </source>
</evidence>
<feature type="transmembrane region" description="Helical" evidence="3">
    <location>
        <begin position="387"/>
        <end position="410"/>
    </location>
</feature>
<dbReference type="Pfam" id="PF01578">
    <property type="entry name" value="Cytochrom_C_asm"/>
    <property type="match status" value="1"/>
</dbReference>
<keyword evidence="7" id="KW-1185">Reference proteome</keyword>
<dbReference type="InterPro" id="IPR003567">
    <property type="entry name" value="Cyt_c_biogenesis"/>
</dbReference>
<dbReference type="GO" id="GO:0017004">
    <property type="term" value="P:cytochrome complex assembly"/>
    <property type="evidence" value="ECO:0007669"/>
    <property type="project" value="UniProtKB-KW"/>
</dbReference>
<dbReference type="STRING" id="1312852.EG19_09015"/>
<dbReference type="GO" id="GO:0015232">
    <property type="term" value="F:heme transmembrane transporter activity"/>
    <property type="evidence" value="ECO:0007669"/>
    <property type="project" value="InterPro"/>
</dbReference>
<feature type="transmembrane region" description="Helical" evidence="3">
    <location>
        <begin position="475"/>
        <end position="498"/>
    </location>
</feature>
<feature type="transmembrane region" description="Helical" evidence="3">
    <location>
        <begin position="120"/>
        <end position="138"/>
    </location>
</feature>
<feature type="transmembrane region" description="Helical" evidence="3">
    <location>
        <begin position="205"/>
        <end position="226"/>
    </location>
</feature>
<dbReference type="InterPro" id="IPR032523">
    <property type="entry name" value="CcmF_C"/>
</dbReference>
<keyword evidence="3" id="KW-0472">Membrane</keyword>
<reference evidence="6 7" key="1">
    <citation type="submission" date="2014-04" db="EMBL/GenBank/DDBJ databases">
        <title>The Genome Sequence of Thermoanaerobaculum aquaticum MP-01, The First Cultivated Group 23 Acidobacterium.</title>
        <authorList>
            <person name="Stamps B.W."/>
            <person name="Losey N.A."/>
            <person name="Lawson P.A."/>
            <person name="Stevenson B.S."/>
        </authorList>
    </citation>
    <scope>NUCLEOTIDE SEQUENCE [LARGE SCALE GENOMIC DNA]</scope>
    <source>
        <strain evidence="6 7">MP-01</strain>
    </source>
</reference>
<feature type="domain" description="Cytochrome c-type biogenesis protein CcmF C-terminal" evidence="5">
    <location>
        <begin position="317"/>
        <end position="579"/>
    </location>
</feature>
<feature type="transmembrane region" description="Helical" evidence="3">
    <location>
        <begin position="6"/>
        <end position="24"/>
    </location>
</feature>
<proteinExistence type="inferred from homology"/>
<comment type="similarity">
    <text evidence="1">Belongs to the CcmF/CycK/Ccl1/NrfE/CcsA family.</text>
</comment>